<comment type="caution">
    <text evidence="1">The sequence shown here is derived from an EMBL/GenBank/DDBJ whole genome shotgun (WGS) entry which is preliminary data.</text>
</comment>
<gene>
    <name evidence="1" type="ORF">Vgi01_19880</name>
</gene>
<reference evidence="1 2" key="1">
    <citation type="submission" date="2021-01" db="EMBL/GenBank/DDBJ databases">
        <title>Whole genome shotgun sequence of Verrucosispora gifhornensis NBRC 16317.</title>
        <authorList>
            <person name="Komaki H."/>
            <person name="Tamura T."/>
        </authorList>
    </citation>
    <scope>NUCLEOTIDE SEQUENCE [LARGE SCALE GENOMIC DNA]</scope>
    <source>
        <strain evidence="1 2">NBRC 16317</strain>
    </source>
</reference>
<dbReference type="RefSeq" id="WP_204290818.1">
    <property type="nucleotide sequence ID" value="NZ_BAAAGZ010000064.1"/>
</dbReference>
<accession>A0ABQ4IBM8</accession>
<dbReference type="Proteomes" id="UP000647860">
    <property type="component" value="Unassembled WGS sequence"/>
</dbReference>
<protein>
    <submittedName>
        <fullName evidence="1">Uncharacterized protein</fullName>
    </submittedName>
</protein>
<evidence type="ECO:0000313" key="1">
    <source>
        <dbReference type="EMBL" id="GIJ15304.1"/>
    </source>
</evidence>
<proteinExistence type="predicted"/>
<keyword evidence="2" id="KW-1185">Reference proteome</keyword>
<dbReference type="EMBL" id="BOPA01000015">
    <property type="protein sequence ID" value="GIJ15304.1"/>
    <property type="molecule type" value="Genomic_DNA"/>
</dbReference>
<organism evidence="1 2">
    <name type="scientific">Micromonospora gifhornensis</name>
    <dbReference type="NCBI Taxonomy" id="84594"/>
    <lineage>
        <taxon>Bacteria</taxon>
        <taxon>Bacillati</taxon>
        <taxon>Actinomycetota</taxon>
        <taxon>Actinomycetes</taxon>
        <taxon>Micromonosporales</taxon>
        <taxon>Micromonosporaceae</taxon>
        <taxon>Micromonospora</taxon>
    </lineage>
</organism>
<sequence length="152" mass="16743">MRLTGRVRYAGRLPGGTTTATFVALDRVRRQPVDAAAEQRAATAAFDLAYRTLPASRRRLFRCLGLHPGPDFDVCAAAALGNLTLVHARRTLADLVERRLVVECGARYRIPDLFVEHARRLALDEPAVLRTAALVRLANVDRIPHARRGPTA</sequence>
<evidence type="ECO:0000313" key="2">
    <source>
        <dbReference type="Proteomes" id="UP000647860"/>
    </source>
</evidence>
<name>A0ABQ4IBM8_9ACTN</name>